<gene>
    <name evidence="1" type="ORF">LKE05_06430</name>
</gene>
<dbReference type="AlphaFoldDB" id="A0AAE3J9H9"/>
<dbReference type="RefSeq" id="WP_308456297.1">
    <property type="nucleotide sequence ID" value="NZ_JAJEQM010000007.1"/>
</dbReference>
<evidence type="ECO:0000313" key="2">
    <source>
        <dbReference type="Proteomes" id="UP001198242"/>
    </source>
</evidence>
<reference evidence="1 2" key="1">
    <citation type="submission" date="2021-10" db="EMBL/GenBank/DDBJ databases">
        <title>Anaerobic single-cell dispensing facilitates the cultivation of human gut bacteria.</title>
        <authorList>
            <person name="Afrizal A."/>
        </authorList>
    </citation>
    <scope>NUCLEOTIDE SEQUENCE [LARGE SCALE GENOMIC DNA]</scope>
    <source>
        <strain evidence="1 2">CLA-AA-H232</strain>
    </source>
</reference>
<accession>A0AAE3J9H9</accession>
<keyword evidence="2" id="KW-1185">Reference proteome</keyword>
<dbReference type="EMBL" id="JAJEQM010000007">
    <property type="protein sequence ID" value="MCC2210426.1"/>
    <property type="molecule type" value="Genomic_DNA"/>
</dbReference>
<organism evidence="1 2">
    <name type="scientific">Hominilimicola fabiformis</name>
    <dbReference type="NCBI Taxonomy" id="2885356"/>
    <lineage>
        <taxon>Bacteria</taxon>
        <taxon>Bacillati</taxon>
        <taxon>Bacillota</taxon>
        <taxon>Clostridia</taxon>
        <taxon>Eubacteriales</taxon>
        <taxon>Oscillospiraceae</taxon>
        <taxon>Hominilimicola</taxon>
    </lineage>
</organism>
<protein>
    <submittedName>
        <fullName evidence="1">Uncharacterized protein</fullName>
    </submittedName>
</protein>
<evidence type="ECO:0000313" key="1">
    <source>
        <dbReference type="EMBL" id="MCC2210426.1"/>
    </source>
</evidence>
<dbReference type="Proteomes" id="UP001198242">
    <property type="component" value="Unassembled WGS sequence"/>
</dbReference>
<proteinExistence type="predicted"/>
<comment type="caution">
    <text evidence="1">The sequence shown here is derived from an EMBL/GenBank/DDBJ whole genome shotgun (WGS) entry which is preliminary data.</text>
</comment>
<sequence>MVAISDKNRDNINIKNESKSYTIKAMLWNRNLKPLCNVESKTVER</sequence>
<name>A0AAE3J9H9_9FIRM</name>